<dbReference type="HOGENOM" id="CLU_2241699_0_0_1"/>
<keyword evidence="2" id="KW-1185">Reference proteome</keyword>
<dbReference type="RefSeq" id="XP_005756411.1">
    <property type="nucleotide sequence ID" value="XM_005756354.1"/>
</dbReference>
<dbReference type="Proteomes" id="UP000013827">
    <property type="component" value="Unassembled WGS sequence"/>
</dbReference>
<dbReference type="GeneID" id="17250132"/>
<name>A0A0D3HY97_EMIH1</name>
<evidence type="ECO:0000313" key="1">
    <source>
        <dbReference type="EnsemblProtists" id="EOD03982"/>
    </source>
</evidence>
<dbReference type="KEGG" id="ehx:EMIHUDRAFT_259777"/>
<dbReference type="AlphaFoldDB" id="A0A0D3HY97"/>
<protein>
    <submittedName>
        <fullName evidence="1">Uncharacterized protein</fullName>
    </submittedName>
</protein>
<proteinExistence type="predicted"/>
<reference evidence="1" key="2">
    <citation type="submission" date="2024-10" db="UniProtKB">
        <authorList>
            <consortium name="EnsemblProtists"/>
        </authorList>
    </citation>
    <scope>IDENTIFICATION</scope>
</reference>
<dbReference type="PaxDb" id="2903-EOD03982"/>
<dbReference type="EnsemblProtists" id="EOD03982">
    <property type="protein sequence ID" value="EOD03982"/>
    <property type="gene ID" value="EMIHUDRAFT_259777"/>
</dbReference>
<accession>A0A0D3HY97</accession>
<evidence type="ECO:0000313" key="2">
    <source>
        <dbReference type="Proteomes" id="UP000013827"/>
    </source>
</evidence>
<sequence>MTVLCIFLWGLLEGLIVKDFIAKVPDKITFWVFPFYVVAFVSNGNKLTENYYAGLYQLRVMLRSLASRPEAGTYAYCTLAYWTILTEIWTVKQRPASQGQMTQAT</sequence>
<reference evidence="2" key="1">
    <citation type="journal article" date="2013" name="Nature">
        <title>Pan genome of the phytoplankton Emiliania underpins its global distribution.</title>
        <authorList>
            <person name="Read B.A."/>
            <person name="Kegel J."/>
            <person name="Klute M.J."/>
            <person name="Kuo A."/>
            <person name="Lefebvre S.C."/>
            <person name="Maumus F."/>
            <person name="Mayer C."/>
            <person name="Miller J."/>
            <person name="Monier A."/>
            <person name="Salamov A."/>
            <person name="Young J."/>
            <person name="Aguilar M."/>
            <person name="Claverie J.M."/>
            <person name="Frickenhaus S."/>
            <person name="Gonzalez K."/>
            <person name="Herman E.K."/>
            <person name="Lin Y.C."/>
            <person name="Napier J."/>
            <person name="Ogata H."/>
            <person name="Sarno A.F."/>
            <person name="Shmutz J."/>
            <person name="Schroeder D."/>
            <person name="de Vargas C."/>
            <person name="Verret F."/>
            <person name="von Dassow P."/>
            <person name="Valentin K."/>
            <person name="Van de Peer Y."/>
            <person name="Wheeler G."/>
            <person name="Dacks J.B."/>
            <person name="Delwiche C.F."/>
            <person name="Dyhrman S.T."/>
            <person name="Glockner G."/>
            <person name="John U."/>
            <person name="Richards T."/>
            <person name="Worden A.Z."/>
            <person name="Zhang X."/>
            <person name="Grigoriev I.V."/>
            <person name="Allen A.E."/>
            <person name="Bidle K."/>
            <person name="Borodovsky M."/>
            <person name="Bowler C."/>
            <person name="Brownlee C."/>
            <person name="Cock J.M."/>
            <person name="Elias M."/>
            <person name="Gladyshev V.N."/>
            <person name="Groth M."/>
            <person name="Guda C."/>
            <person name="Hadaegh A."/>
            <person name="Iglesias-Rodriguez M.D."/>
            <person name="Jenkins J."/>
            <person name="Jones B.M."/>
            <person name="Lawson T."/>
            <person name="Leese F."/>
            <person name="Lindquist E."/>
            <person name="Lobanov A."/>
            <person name="Lomsadze A."/>
            <person name="Malik S.B."/>
            <person name="Marsh M.E."/>
            <person name="Mackinder L."/>
            <person name="Mock T."/>
            <person name="Mueller-Roeber B."/>
            <person name="Pagarete A."/>
            <person name="Parker M."/>
            <person name="Probert I."/>
            <person name="Quesneville H."/>
            <person name="Raines C."/>
            <person name="Rensing S.A."/>
            <person name="Riano-Pachon D.M."/>
            <person name="Richier S."/>
            <person name="Rokitta S."/>
            <person name="Shiraiwa Y."/>
            <person name="Soanes D.M."/>
            <person name="van der Giezen M."/>
            <person name="Wahlund T.M."/>
            <person name="Williams B."/>
            <person name="Wilson W."/>
            <person name="Wolfe G."/>
            <person name="Wurch L.L."/>
        </authorList>
    </citation>
    <scope>NUCLEOTIDE SEQUENCE</scope>
</reference>
<organism evidence="1 2">
    <name type="scientific">Emiliania huxleyi (strain CCMP1516)</name>
    <dbReference type="NCBI Taxonomy" id="280463"/>
    <lineage>
        <taxon>Eukaryota</taxon>
        <taxon>Haptista</taxon>
        <taxon>Haptophyta</taxon>
        <taxon>Prymnesiophyceae</taxon>
        <taxon>Isochrysidales</taxon>
        <taxon>Noelaerhabdaceae</taxon>
        <taxon>Emiliania</taxon>
    </lineage>
</organism>